<dbReference type="PROSITE" id="PS50181">
    <property type="entry name" value="FBOX"/>
    <property type="match status" value="1"/>
</dbReference>
<dbReference type="SUPFAM" id="SSF52047">
    <property type="entry name" value="RNI-like"/>
    <property type="match status" value="1"/>
</dbReference>
<evidence type="ECO:0000313" key="4">
    <source>
        <dbReference type="Proteomes" id="UP001194696"/>
    </source>
</evidence>
<dbReference type="InterPro" id="IPR001810">
    <property type="entry name" value="F-box_dom"/>
</dbReference>
<dbReference type="InterPro" id="IPR036047">
    <property type="entry name" value="F-box-like_dom_sf"/>
</dbReference>
<dbReference type="Gene3D" id="1.20.1280.50">
    <property type="match status" value="1"/>
</dbReference>
<keyword evidence="4" id="KW-1185">Reference proteome</keyword>
<feature type="region of interest" description="Disordered" evidence="1">
    <location>
        <begin position="98"/>
        <end position="137"/>
    </location>
</feature>
<reference evidence="3 4" key="1">
    <citation type="journal article" date="2020" name="Fungal Divers.">
        <title>Resolving the Mortierellaceae phylogeny through synthesis of multi-gene phylogenetics and phylogenomics.</title>
        <authorList>
            <person name="Vandepol N."/>
            <person name="Liber J."/>
            <person name="Desiro A."/>
            <person name="Na H."/>
            <person name="Kennedy M."/>
            <person name="Barry K."/>
            <person name="Grigoriev I.V."/>
            <person name="Miller A.N."/>
            <person name="O'Donnell K."/>
            <person name="Stajich J.E."/>
            <person name="Bonito G."/>
        </authorList>
    </citation>
    <scope>NUCLEOTIDE SEQUENCE [LARGE SCALE GENOMIC DNA]</scope>
    <source>
        <strain evidence="3 4">AD045</strain>
    </source>
</reference>
<feature type="compositionally biased region" description="Polar residues" evidence="1">
    <location>
        <begin position="108"/>
        <end position="130"/>
    </location>
</feature>
<accession>A0ABQ7JTM7</accession>
<gene>
    <name evidence="3" type="ORF">BGZ96_011560</name>
</gene>
<feature type="domain" description="F-box" evidence="2">
    <location>
        <begin position="1"/>
        <end position="46"/>
    </location>
</feature>
<dbReference type="Proteomes" id="UP001194696">
    <property type="component" value="Unassembled WGS sequence"/>
</dbReference>
<comment type="caution">
    <text evidence="3">The sequence shown here is derived from an EMBL/GenBank/DDBJ whole genome shotgun (WGS) entry which is preliminary data.</text>
</comment>
<dbReference type="CDD" id="cd09917">
    <property type="entry name" value="F-box_SF"/>
    <property type="match status" value="1"/>
</dbReference>
<sequence length="651" mass="73536">MRELRPLPIEILALIFEYLPPRALYQAMLVSRLWYVEAEASLYTSITLRSPHQSNDSLLRALKTRKRYLRRLEWSSSIGREVSEADLLDILLDYRPGEETSGSTSSSDNLPSSTPVATSNAQILPSTSPPKTGYPLGPNPPALRHLSYVGCNRSWQFFDSILYRLTTLTSLDLCFSGSAYQVRDMYVFKMDKVLTAFPHLKHLGITGTMFEYVPTTARLDEGYNPILDANKVEAGAATGHGVLDHHRLESFTLNPVLMRRSAVDLFMCFRRLGSLTKISIVSKISCFNNDGGDHVLVFDLAIVPPDKDHHLTALVSDVSLGEMPDLLTKKRLRRRLQDNEVDELLEGRNASPFFPQLRKLTLQQGHSLSAQDLISLGEIYDKDAAVSATTQQSSTWSDVLVEHQRLRKRRQIENRDVMLFLQVCSSLRHFALTKFCIPFEHLLVADEDMSKQVSSGVNDDQGKSGTGNTETSSHDDKTTPAIQPWACEKTLESLTIGFDIATNRPEDHRLVWTHLGRFKKLRSLTFVRYHSFNSYHRSSLIPSLAFGVEGLLAARGGGGGEMSETLAEIRSLPSWWAEEGLREMVLWFAKSFPKLSVLGLMYHWQYVEGTQGVVYARFLEDEDVKRCPIGHVFFESQYSDNLRIRPPFLCP</sequence>
<dbReference type="Gene3D" id="3.80.10.10">
    <property type="entry name" value="Ribonuclease Inhibitor"/>
    <property type="match status" value="1"/>
</dbReference>
<evidence type="ECO:0000256" key="1">
    <source>
        <dbReference type="SAM" id="MobiDB-lite"/>
    </source>
</evidence>
<evidence type="ECO:0000259" key="2">
    <source>
        <dbReference type="PROSITE" id="PS50181"/>
    </source>
</evidence>
<dbReference type="SUPFAM" id="SSF81383">
    <property type="entry name" value="F-box domain"/>
    <property type="match status" value="1"/>
</dbReference>
<feature type="region of interest" description="Disordered" evidence="1">
    <location>
        <begin position="453"/>
        <end position="480"/>
    </location>
</feature>
<proteinExistence type="predicted"/>
<dbReference type="Pfam" id="PF12937">
    <property type="entry name" value="F-box-like"/>
    <property type="match status" value="1"/>
</dbReference>
<protein>
    <recommendedName>
        <fullName evidence="2">F-box domain-containing protein</fullName>
    </recommendedName>
</protein>
<evidence type="ECO:0000313" key="3">
    <source>
        <dbReference type="EMBL" id="KAG0284063.1"/>
    </source>
</evidence>
<organism evidence="3 4">
    <name type="scientific">Linnemannia gamsii</name>
    <dbReference type="NCBI Taxonomy" id="64522"/>
    <lineage>
        <taxon>Eukaryota</taxon>
        <taxon>Fungi</taxon>
        <taxon>Fungi incertae sedis</taxon>
        <taxon>Mucoromycota</taxon>
        <taxon>Mortierellomycotina</taxon>
        <taxon>Mortierellomycetes</taxon>
        <taxon>Mortierellales</taxon>
        <taxon>Mortierellaceae</taxon>
        <taxon>Linnemannia</taxon>
    </lineage>
</organism>
<name>A0ABQ7JTM7_9FUNG</name>
<dbReference type="InterPro" id="IPR032675">
    <property type="entry name" value="LRR_dom_sf"/>
</dbReference>
<dbReference type="EMBL" id="JAAAIM010000819">
    <property type="protein sequence ID" value="KAG0284063.1"/>
    <property type="molecule type" value="Genomic_DNA"/>
</dbReference>